<dbReference type="OrthoDB" id="418237at2759"/>
<dbReference type="Proteomes" id="UP000244005">
    <property type="component" value="Unassembled WGS sequence"/>
</dbReference>
<dbReference type="EMBL" id="KZ772682">
    <property type="protein sequence ID" value="PTQ46857.1"/>
    <property type="molecule type" value="Genomic_DNA"/>
</dbReference>
<sequence length="154" mass="18468">MISQRFARAAAEGDNVRRCPVGEKACIARVRVVQLLLQRQAFKLEDEEEDLNQRRRPFDLIGFQFHRRYAPNLRYYNQSAIRLAKNTLFQAKTKHIEGKRHFIRERVLEKKVDLKYIHNPYISTSGFGILHEKLLDRRLRSRLFRNSRTQCREQ</sequence>
<gene>
    <name evidence="1" type="ORF">MARPO_0010s0217</name>
</gene>
<name>A0A2R6XL67_MARPO</name>
<proteinExistence type="predicted"/>
<evidence type="ECO:0000313" key="2">
    <source>
        <dbReference type="Proteomes" id="UP000244005"/>
    </source>
</evidence>
<protein>
    <recommendedName>
        <fullName evidence="3">Reverse transcriptase Ty1/copia-type domain-containing protein</fullName>
    </recommendedName>
</protein>
<evidence type="ECO:0000313" key="1">
    <source>
        <dbReference type="EMBL" id="PTQ46857.1"/>
    </source>
</evidence>
<evidence type="ECO:0008006" key="3">
    <source>
        <dbReference type="Google" id="ProtNLM"/>
    </source>
</evidence>
<reference evidence="2" key="1">
    <citation type="journal article" date="2017" name="Cell">
        <title>Insights into land plant evolution garnered from the Marchantia polymorpha genome.</title>
        <authorList>
            <person name="Bowman J.L."/>
            <person name="Kohchi T."/>
            <person name="Yamato K.T."/>
            <person name="Jenkins J."/>
            <person name="Shu S."/>
            <person name="Ishizaki K."/>
            <person name="Yamaoka S."/>
            <person name="Nishihama R."/>
            <person name="Nakamura Y."/>
            <person name="Berger F."/>
            <person name="Adam C."/>
            <person name="Aki S.S."/>
            <person name="Althoff F."/>
            <person name="Araki T."/>
            <person name="Arteaga-Vazquez M.A."/>
            <person name="Balasubrmanian S."/>
            <person name="Barry K."/>
            <person name="Bauer D."/>
            <person name="Boehm C.R."/>
            <person name="Briginshaw L."/>
            <person name="Caballero-Perez J."/>
            <person name="Catarino B."/>
            <person name="Chen F."/>
            <person name="Chiyoda S."/>
            <person name="Chovatia M."/>
            <person name="Davies K.M."/>
            <person name="Delmans M."/>
            <person name="Demura T."/>
            <person name="Dierschke T."/>
            <person name="Dolan L."/>
            <person name="Dorantes-Acosta A.E."/>
            <person name="Eklund D.M."/>
            <person name="Florent S.N."/>
            <person name="Flores-Sandoval E."/>
            <person name="Fujiyama A."/>
            <person name="Fukuzawa H."/>
            <person name="Galik B."/>
            <person name="Grimanelli D."/>
            <person name="Grimwood J."/>
            <person name="Grossniklaus U."/>
            <person name="Hamada T."/>
            <person name="Haseloff J."/>
            <person name="Hetherington A.J."/>
            <person name="Higo A."/>
            <person name="Hirakawa Y."/>
            <person name="Hundley H.N."/>
            <person name="Ikeda Y."/>
            <person name="Inoue K."/>
            <person name="Inoue S.I."/>
            <person name="Ishida S."/>
            <person name="Jia Q."/>
            <person name="Kakita M."/>
            <person name="Kanazawa T."/>
            <person name="Kawai Y."/>
            <person name="Kawashima T."/>
            <person name="Kennedy M."/>
            <person name="Kinose K."/>
            <person name="Kinoshita T."/>
            <person name="Kohara Y."/>
            <person name="Koide E."/>
            <person name="Komatsu K."/>
            <person name="Kopischke S."/>
            <person name="Kubo M."/>
            <person name="Kyozuka J."/>
            <person name="Lagercrantz U."/>
            <person name="Lin S.S."/>
            <person name="Lindquist E."/>
            <person name="Lipzen A.M."/>
            <person name="Lu C.W."/>
            <person name="De Luna E."/>
            <person name="Martienssen R.A."/>
            <person name="Minamino N."/>
            <person name="Mizutani M."/>
            <person name="Mizutani M."/>
            <person name="Mochizuki N."/>
            <person name="Monte I."/>
            <person name="Mosher R."/>
            <person name="Nagasaki H."/>
            <person name="Nakagami H."/>
            <person name="Naramoto S."/>
            <person name="Nishitani K."/>
            <person name="Ohtani M."/>
            <person name="Okamoto T."/>
            <person name="Okumura M."/>
            <person name="Phillips J."/>
            <person name="Pollak B."/>
            <person name="Reinders A."/>
            <person name="Rovekamp M."/>
            <person name="Sano R."/>
            <person name="Sawa S."/>
            <person name="Schmid M.W."/>
            <person name="Shirakawa M."/>
            <person name="Solano R."/>
            <person name="Spunde A."/>
            <person name="Suetsugu N."/>
            <person name="Sugano S."/>
            <person name="Sugiyama A."/>
            <person name="Sun R."/>
            <person name="Suzuki Y."/>
            <person name="Takenaka M."/>
            <person name="Takezawa D."/>
            <person name="Tomogane H."/>
            <person name="Tsuzuki M."/>
            <person name="Ueda T."/>
            <person name="Umeda M."/>
            <person name="Ward J.M."/>
            <person name="Watanabe Y."/>
            <person name="Yazaki K."/>
            <person name="Yokoyama R."/>
            <person name="Yoshitake Y."/>
            <person name="Yotsui I."/>
            <person name="Zachgo S."/>
            <person name="Schmutz J."/>
        </authorList>
    </citation>
    <scope>NUCLEOTIDE SEQUENCE [LARGE SCALE GENOMIC DNA]</scope>
    <source>
        <strain evidence="2">Tak-1</strain>
    </source>
</reference>
<organism evidence="1 2">
    <name type="scientific">Marchantia polymorpha</name>
    <name type="common">Common liverwort</name>
    <name type="synonym">Marchantia aquatica</name>
    <dbReference type="NCBI Taxonomy" id="3197"/>
    <lineage>
        <taxon>Eukaryota</taxon>
        <taxon>Viridiplantae</taxon>
        <taxon>Streptophyta</taxon>
        <taxon>Embryophyta</taxon>
        <taxon>Marchantiophyta</taxon>
        <taxon>Marchantiopsida</taxon>
        <taxon>Marchantiidae</taxon>
        <taxon>Marchantiales</taxon>
        <taxon>Marchantiaceae</taxon>
        <taxon>Marchantia</taxon>
    </lineage>
</organism>
<keyword evidence="2" id="KW-1185">Reference proteome</keyword>
<accession>A0A2R6XL67</accession>
<dbReference type="AlphaFoldDB" id="A0A2R6XL67"/>